<feature type="chain" id="PRO_5043328425" description="Zinc carboxypeptidase A 1" evidence="16">
    <location>
        <begin position="24"/>
        <end position="425"/>
    </location>
</feature>
<evidence type="ECO:0000256" key="9">
    <source>
        <dbReference type="ARBA" id="ARBA00022801"/>
    </source>
</evidence>
<dbReference type="PANTHER" id="PTHR11705">
    <property type="entry name" value="PROTEASE FAMILY M14 CARBOXYPEPTIDASE A,B"/>
    <property type="match status" value="1"/>
</dbReference>
<name>A0AAV8W686_9CUCU</name>
<dbReference type="InterPro" id="IPR036990">
    <property type="entry name" value="M14A-like_propep"/>
</dbReference>
<dbReference type="AlphaFoldDB" id="A0AAV8W686"/>
<gene>
    <name evidence="18" type="ORF">NQ315_004046</name>
</gene>
<dbReference type="FunFam" id="3.40.630.10:FF:000040">
    <property type="entry name" value="zinc carboxypeptidase"/>
    <property type="match status" value="1"/>
</dbReference>
<accession>A0AAV8W686</accession>
<evidence type="ECO:0000256" key="16">
    <source>
        <dbReference type="SAM" id="SignalP"/>
    </source>
</evidence>
<reference evidence="18 19" key="1">
    <citation type="journal article" date="2023" name="Insect Mol. Biol.">
        <title>Genome sequencing provides insights into the evolution of gene families encoding plant cell wall-degrading enzymes in longhorned beetles.</title>
        <authorList>
            <person name="Shin N.R."/>
            <person name="Okamura Y."/>
            <person name="Kirsch R."/>
            <person name="Pauchet Y."/>
        </authorList>
    </citation>
    <scope>NUCLEOTIDE SEQUENCE [LARGE SCALE GENOMIC DNA]</scope>
    <source>
        <strain evidence="18">EAD_L_NR</strain>
    </source>
</reference>
<keyword evidence="6" id="KW-0645">Protease</keyword>
<dbReference type="Gene3D" id="3.30.70.340">
    <property type="entry name" value="Metallocarboxypeptidase-like"/>
    <property type="match status" value="1"/>
</dbReference>
<dbReference type="GO" id="GO:0005615">
    <property type="term" value="C:extracellular space"/>
    <property type="evidence" value="ECO:0007669"/>
    <property type="project" value="TreeGrafter"/>
</dbReference>
<keyword evidence="5" id="KW-0121">Carboxypeptidase</keyword>
<dbReference type="InterPro" id="IPR000834">
    <property type="entry name" value="Peptidase_M14"/>
</dbReference>
<sequence>MNQTIFGCYLQTLVLFLVAITHAVRISYDGYKVYQVTPRTRVEADLLREFEEDIHFDFWSEIRAVDFPVDIMVAPGAQEEFEDFLDNQNLEYTTIIENVEEKIQEEDSRQRRQVRVDRGNVTFTEYMRHDEILAYIEQLTVDYPSIATTEVIGKSFEGRDLTVIRISSGASNKSIIFIEAAIHAREWIAPPVALYIINQLVENSNYTNMYEDIEWVIFPVVNPDGYEYTHTDARLWRKTRSTATICNGVDGNRNFDFQWMVTGASSWQCSETYAGRSAFSEVETQAVKNFFDSHRGRIKLFIDLHSYGRLLMFPWGYTSDPPSDFEELQSLGERVNDAITSVRGTNYTVGTAISILYPTSGGSRDYAKAVGGIDLSYTIELPAGGNAGFNPDASEIIPVVTEIWEGIKVFYDYVVEKYVNGTKTV</sequence>
<comment type="cofactor">
    <cofactor evidence="1">
        <name>Zn(2+)</name>
        <dbReference type="ChEBI" id="CHEBI:29105"/>
    </cofactor>
</comment>
<dbReference type="PRINTS" id="PR00765">
    <property type="entry name" value="CRBOXYPTASEA"/>
</dbReference>
<dbReference type="SUPFAM" id="SSF54897">
    <property type="entry name" value="Protease propeptides/inhibitors"/>
    <property type="match status" value="1"/>
</dbReference>
<proteinExistence type="inferred from homology"/>
<dbReference type="PROSITE" id="PS52035">
    <property type="entry name" value="PEPTIDASE_M14"/>
    <property type="match status" value="1"/>
</dbReference>
<comment type="caution">
    <text evidence="18">The sequence shown here is derived from an EMBL/GenBank/DDBJ whole genome shotgun (WGS) entry which is preliminary data.</text>
</comment>
<protein>
    <recommendedName>
        <fullName evidence="14">Zinc carboxypeptidase A 1</fullName>
    </recommendedName>
</protein>
<keyword evidence="9" id="KW-0378">Hydrolase</keyword>
<evidence type="ECO:0000256" key="12">
    <source>
        <dbReference type="ARBA" id="ARBA00023157"/>
    </source>
</evidence>
<evidence type="ECO:0000256" key="4">
    <source>
        <dbReference type="ARBA" id="ARBA00022525"/>
    </source>
</evidence>
<keyword evidence="8 16" id="KW-0732">Signal</keyword>
<evidence type="ECO:0000256" key="13">
    <source>
        <dbReference type="ARBA" id="ARBA00057299"/>
    </source>
</evidence>
<dbReference type="InterPro" id="IPR003146">
    <property type="entry name" value="M14A_act_pep"/>
</dbReference>
<evidence type="ECO:0000256" key="2">
    <source>
        <dbReference type="ARBA" id="ARBA00004613"/>
    </source>
</evidence>
<evidence type="ECO:0000256" key="6">
    <source>
        <dbReference type="ARBA" id="ARBA00022670"/>
    </source>
</evidence>
<evidence type="ECO:0000256" key="3">
    <source>
        <dbReference type="ARBA" id="ARBA00005988"/>
    </source>
</evidence>
<keyword evidence="7" id="KW-0479">Metal-binding</keyword>
<keyword evidence="12" id="KW-1015">Disulfide bond</keyword>
<dbReference type="FunFam" id="3.30.70.340:FF:000002">
    <property type="entry name" value="Carboxypeptidase A"/>
    <property type="match status" value="1"/>
</dbReference>
<comment type="function">
    <text evidence="13">Involved in the digestion of the blood meal.</text>
</comment>
<dbReference type="SMART" id="SM00631">
    <property type="entry name" value="Zn_pept"/>
    <property type="match status" value="1"/>
</dbReference>
<dbReference type="Pfam" id="PF02244">
    <property type="entry name" value="Propep_M14"/>
    <property type="match status" value="1"/>
</dbReference>
<evidence type="ECO:0000256" key="8">
    <source>
        <dbReference type="ARBA" id="ARBA00022729"/>
    </source>
</evidence>
<comment type="subcellular location">
    <subcellularLocation>
        <location evidence="2">Secreted</location>
    </subcellularLocation>
</comment>
<evidence type="ECO:0000256" key="7">
    <source>
        <dbReference type="ARBA" id="ARBA00022723"/>
    </source>
</evidence>
<evidence type="ECO:0000256" key="5">
    <source>
        <dbReference type="ARBA" id="ARBA00022645"/>
    </source>
</evidence>
<dbReference type="CDD" id="cd03860">
    <property type="entry name" value="M14_CP_A-B_like"/>
    <property type="match status" value="1"/>
</dbReference>
<dbReference type="GO" id="GO:0004181">
    <property type="term" value="F:metallocarboxypeptidase activity"/>
    <property type="evidence" value="ECO:0007669"/>
    <property type="project" value="InterPro"/>
</dbReference>
<feature type="signal peptide" evidence="16">
    <location>
        <begin position="1"/>
        <end position="23"/>
    </location>
</feature>
<feature type="domain" description="Peptidase M14" evidence="17">
    <location>
        <begin position="125"/>
        <end position="414"/>
    </location>
</feature>
<keyword evidence="19" id="KW-1185">Reference proteome</keyword>
<feature type="active site" description="Proton donor/acceptor" evidence="15">
    <location>
        <position position="380"/>
    </location>
</feature>
<evidence type="ECO:0000313" key="19">
    <source>
        <dbReference type="Proteomes" id="UP001159042"/>
    </source>
</evidence>
<evidence type="ECO:0000259" key="17">
    <source>
        <dbReference type="PROSITE" id="PS52035"/>
    </source>
</evidence>
<evidence type="ECO:0000256" key="14">
    <source>
        <dbReference type="ARBA" id="ARBA00069039"/>
    </source>
</evidence>
<keyword evidence="11" id="KW-0482">Metalloprotease</keyword>
<dbReference type="Gene3D" id="3.40.630.10">
    <property type="entry name" value="Zn peptidases"/>
    <property type="match status" value="1"/>
</dbReference>
<evidence type="ECO:0000256" key="10">
    <source>
        <dbReference type="ARBA" id="ARBA00022833"/>
    </source>
</evidence>
<keyword evidence="4" id="KW-0964">Secreted</keyword>
<organism evidence="18 19">
    <name type="scientific">Exocentrus adspersus</name>
    <dbReference type="NCBI Taxonomy" id="1586481"/>
    <lineage>
        <taxon>Eukaryota</taxon>
        <taxon>Metazoa</taxon>
        <taxon>Ecdysozoa</taxon>
        <taxon>Arthropoda</taxon>
        <taxon>Hexapoda</taxon>
        <taxon>Insecta</taxon>
        <taxon>Pterygota</taxon>
        <taxon>Neoptera</taxon>
        <taxon>Endopterygota</taxon>
        <taxon>Coleoptera</taxon>
        <taxon>Polyphaga</taxon>
        <taxon>Cucujiformia</taxon>
        <taxon>Chrysomeloidea</taxon>
        <taxon>Cerambycidae</taxon>
        <taxon>Lamiinae</taxon>
        <taxon>Acanthocinini</taxon>
        <taxon>Exocentrus</taxon>
    </lineage>
</organism>
<comment type="similarity">
    <text evidence="3 15">Belongs to the peptidase M14 family.</text>
</comment>
<evidence type="ECO:0000256" key="15">
    <source>
        <dbReference type="PROSITE-ProRule" id="PRU01379"/>
    </source>
</evidence>
<evidence type="ECO:0000313" key="18">
    <source>
        <dbReference type="EMBL" id="KAJ8922112.1"/>
    </source>
</evidence>
<dbReference type="Proteomes" id="UP001159042">
    <property type="component" value="Unassembled WGS sequence"/>
</dbReference>
<dbReference type="EMBL" id="JANEYG010000007">
    <property type="protein sequence ID" value="KAJ8922112.1"/>
    <property type="molecule type" value="Genomic_DNA"/>
</dbReference>
<dbReference type="GO" id="GO:0006508">
    <property type="term" value="P:proteolysis"/>
    <property type="evidence" value="ECO:0007669"/>
    <property type="project" value="UniProtKB-KW"/>
</dbReference>
<dbReference type="PANTHER" id="PTHR11705:SF140">
    <property type="entry name" value="FI02848P-RELATED"/>
    <property type="match status" value="1"/>
</dbReference>
<dbReference type="SUPFAM" id="SSF53187">
    <property type="entry name" value="Zn-dependent exopeptidases"/>
    <property type="match status" value="1"/>
</dbReference>
<evidence type="ECO:0000256" key="1">
    <source>
        <dbReference type="ARBA" id="ARBA00001947"/>
    </source>
</evidence>
<dbReference type="GO" id="GO:0008270">
    <property type="term" value="F:zinc ion binding"/>
    <property type="evidence" value="ECO:0007669"/>
    <property type="project" value="InterPro"/>
</dbReference>
<keyword evidence="10" id="KW-0862">Zinc</keyword>
<dbReference type="Pfam" id="PF00246">
    <property type="entry name" value="Peptidase_M14"/>
    <property type="match status" value="1"/>
</dbReference>
<evidence type="ECO:0000256" key="11">
    <source>
        <dbReference type="ARBA" id="ARBA00023049"/>
    </source>
</evidence>